<reference evidence="2 3" key="1">
    <citation type="submission" date="2023-07" db="EMBL/GenBank/DDBJ databases">
        <title>Protaetiibacter sp. nov WY-16 isolated from soil.</title>
        <authorList>
            <person name="Liu B."/>
            <person name="Wan Y."/>
        </authorList>
    </citation>
    <scope>NUCLEOTIDE SEQUENCE [LARGE SCALE GENOMIC DNA]</scope>
    <source>
        <strain evidence="2 3">WY-16</strain>
    </source>
</reference>
<proteinExistence type="predicted"/>
<dbReference type="RefSeq" id="WP_305004054.1">
    <property type="nucleotide sequence ID" value="NZ_JAUQUB010000007.1"/>
</dbReference>
<accession>A0ABT9BRI0</accession>
<dbReference type="InterPro" id="IPR050228">
    <property type="entry name" value="Carboxylesterase_BioH"/>
</dbReference>
<protein>
    <submittedName>
        <fullName evidence="2">Alpha/beta fold hydrolase</fullName>
    </submittedName>
</protein>
<feature type="domain" description="AB hydrolase-1" evidence="1">
    <location>
        <begin position="40"/>
        <end position="279"/>
    </location>
</feature>
<dbReference type="Gene3D" id="3.40.50.1820">
    <property type="entry name" value="alpha/beta hydrolase"/>
    <property type="match status" value="1"/>
</dbReference>
<dbReference type="EMBL" id="JAUQUB010000007">
    <property type="protein sequence ID" value="MDO7883626.1"/>
    <property type="molecule type" value="Genomic_DNA"/>
</dbReference>
<dbReference type="PANTHER" id="PTHR43194">
    <property type="entry name" value="HYDROLASE ALPHA/BETA FOLD FAMILY"/>
    <property type="match status" value="1"/>
</dbReference>
<evidence type="ECO:0000259" key="1">
    <source>
        <dbReference type="Pfam" id="PF00561"/>
    </source>
</evidence>
<dbReference type="SUPFAM" id="SSF53474">
    <property type="entry name" value="alpha/beta-Hydrolases"/>
    <property type="match status" value="1"/>
</dbReference>
<gene>
    <name evidence="2" type="ORF">Q5716_15435</name>
</gene>
<evidence type="ECO:0000313" key="3">
    <source>
        <dbReference type="Proteomes" id="UP001241072"/>
    </source>
</evidence>
<dbReference type="PRINTS" id="PR00412">
    <property type="entry name" value="EPOXHYDRLASE"/>
</dbReference>
<dbReference type="Pfam" id="PF00561">
    <property type="entry name" value="Abhydrolase_1"/>
    <property type="match status" value="1"/>
</dbReference>
<dbReference type="PANTHER" id="PTHR43194:SF2">
    <property type="entry name" value="PEROXISOMAL MEMBRANE PROTEIN LPX1"/>
    <property type="match status" value="1"/>
</dbReference>
<comment type="caution">
    <text evidence="2">The sequence shown here is derived from an EMBL/GenBank/DDBJ whole genome shotgun (WGS) entry which is preliminary data.</text>
</comment>
<dbReference type="Proteomes" id="UP001241072">
    <property type="component" value="Unassembled WGS sequence"/>
</dbReference>
<dbReference type="PRINTS" id="PR00111">
    <property type="entry name" value="ABHYDROLASE"/>
</dbReference>
<dbReference type="InterPro" id="IPR029058">
    <property type="entry name" value="AB_hydrolase_fold"/>
</dbReference>
<dbReference type="GO" id="GO:0016787">
    <property type="term" value="F:hydrolase activity"/>
    <property type="evidence" value="ECO:0007669"/>
    <property type="project" value="UniProtKB-KW"/>
</dbReference>
<dbReference type="InterPro" id="IPR000639">
    <property type="entry name" value="Epox_hydrolase-like"/>
</dbReference>
<name>A0ABT9BRI0_9MICO</name>
<sequence length="295" mass="32624">MTLTTRTDPPWLDRELYPFNDAIADIDGHRIHYVDEGTGPVLLMIHGNPTWSFVWGGVISRLSDSFRCIAVDLPGFGLSEAPADFDGRPESMVPVVEELVRSLDLRNVVLVAQDWGGPIGLAVAERMPDRFAGLVLGNTWAWPITGDRHFESFAGAMGGPAGAWLTRRANLFVNVMIPMGHRRRRLSRAEMRHYRRALGTPARRHASAILPREITQSAPFLATVEVGLPALRELPALLIWADRDIAFRATELERWQRELPGATVVPVPGAGHFVQSDAPEHFAAAIREWSTSASS</sequence>
<keyword evidence="2" id="KW-0378">Hydrolase</keyword>
<keyword evidence="3" id="KW-1185">Reference proteome</keyword>
<organism evidence="2 3">
    <name type="scientific">Antiquaquibacter soli</name>
    <dbReference type="NCBI Taxonomy" id="3064523"/>
    <lineage>
        <taxon>Bacteria</taxon>
        <taxon>Bacillati</taxon>
        <taxon>Actinomycetota</taxon>
        <taxon>Actinomycetes</taxon>
        <taxon>Micrococcales</taxon>
        <taxon>Microbacteriaceae</taxon>
        <taxon>Antiquaquibacter</taxon>
    </lineage>
</organism>
<evidence type="ECO:0000313" key="2">
    <source>
        <dbReference type="EMBL" id="MDO7883626.1"/>
    </source>
</evidence>
<dbReference type="InterPro" id="IPR000073">
    <property type="entry name" value="AB_hydrolase_1"/>
</dbReference>